<dbReference type="Proteomes" id="UP000494119">
    <property type="component" value="Unassembled WGS sequence"/>
</dbReference>
<protein>
    <recommendedName>
        <fullName evidence="4">DZANK-type domain-containing protein</fullName>
    </recommendedName>
</protein>
<reference evidence="2 3" key="1">
    <citation type="submission" date="2020-04" db="EMBL/GenBank/DDBJ databases">
        <authorList>
            <person name="De Canck E."/>
        </authorList>
    </citation>
    <scope>NUCLEOTIDE SEQUENCE [LARGE SCALE GENOMIC DNA]</scope>
    <source>
        <strain evidence="2 3">LMG 28688</strain>
    </source>
</reference>
<feature type="transmembrane region" description="Helical" evidence="1">
    <location>
        <begin position="297"/>
        <end position="315"/>
    </location>
</feature>
<feature type="transmembrane region" description="Helical" evidence="1">
    <location>
        <begin position="242"/>
        <end position="261"/>
    </location>
</feature>
<gene>
    <name evidence="2" type="ORF">LMG28688_04184</name>
</gene>
<organism evidence="2 3">
    <name type="scientific">Paraburkholderia caffeinitolerans</name>
    <dbReference type="NCBI Taxonomy" id="1723730"/>
    <lineage>
        <taxon>Bacteria</taxon>
        <taxon>Pseudomonadati</taxon>
        <taxon>Pseudomonadota</taxon>
        <taxon>Betaproteobacteria</taxon>
        <taxon>Burkholderiales</taxon>
        <taxon>Burkholderiaceae</taxon>
        <taxon>Paraburkholderia</taxon>
    </lineage>
</organism>
<dbReference type="AlphaFoldDB" id="A0A6J5GBM4"/>
<keyword evidence="1" id="KW-0472">Membrane</keyword>
<sequence>MSDKKDRLAIIQFIEMHSLIVECFAMAATRAIGPRAAPFTIALAHWPFVALPQEPLMNTSQAYSRPARLLQIASWIIAIVFALFLDMLGSLVMRDLMFAPHGGPPRVEQFVDRAAVAPLEAQTRDLERQRSALDDKAQTLRLAYDRANTDYRDAQESLRNWIATRTATGDNRNDIELLARTRKLDLLQASVIDWQRRRDTLADQQRALEARGEQLNTQLAQAQAGADARYAAAQRRYELTVFGWRLALTLPILLVAVWLFVKRRKSRYWPFIYGFGLFALCAFFVELVPYLPDFGGYVRVLVGIALTVFAGLYMLRAFQRYVERKRAEMQQSQSERARTVVYEKAIGAYQKKLCPSCDKPWHLGGDQVSFCIHCGLRLFEVCSCGARNFAFFPFCNQCGTHVTHADDHDAGAGQADSAANSAHQ</sequence>
<feature type="transmembrane region" description="Helical" evidence="1">
    <location>
        <begin position="268"/>
        <end position="291"/>
    </location>
</feature>
<accession>A0A6J5GBM4</accession>
<keyword evidence="1" id="KW-1133">Transmembrane helix</keyword>
<dbReference type="EMBL" id="CADIKL010000022">
    <property type="protein sequence ID" value="CAB3795868.1"/>
    <property type="molecule type" value="Genomic_DNA"/>
</dbReference>
<proteinExistence type="predicted"/>
<feature type="transmembrane region" description="Helical" evidence="1">
    <location>
        <begin position="72"/>
        <end position="93"/>
    </location>
</feature>
<name>A0A6J5GBM4_9BURK</name>
<keyword evidence="3" id="KW-1185">Reference proteome</keyword>
<keyword evidence="1" id="KW-0812">Transmembrane</keyword>
<evidence type="ECO:0000313" key="3">
    <source>
        <dbReference type="Proteomes" id="UP000494119"/>
    </source>
</evidence>
<evidence type="ECO:0000256" key="1">
    <source>
        <dbReference type="SAM" id="Phobius"/>
    </source>
</evidence>
<evidence type="ECO:0000313" key="2">
    <source>
        <dbReference type="EMBL" id="CAB3795868.1"/>
    </source>
</evidence>
<evidence type="ECO:0008006" key="4">
    <source>
        <dbReference type="Google" id="ProtNLM"/>
    </source>
</evidence>